<dbReference type="PANTHER" id="PTHR30386">
    <property type="entry name" value="MEMBRANE FUSION SUBUNIT OF EMRAB-TOLC MULTIDRUG EFFLUX PUMP"/>
    <property type="match status" value="1"/>
</dbReference>
<reference evidence="7" key="2">
    <citation type="journal article" date="2021" name="J Anim Sci Technol">
        <title>Complete genome sequence of Paenibacillus konkukensis sp. nov. SK3146 as a potential probiotic strain.</title>
        <authorList>
            <person name="Jung H.I."/>
            <person name="Park S."/>
            <person name="Niu K.M."/>
            <person name="Lee S.W."/>
            <person name="Kothari D."/>
            <person name="Yi K.J."/>
            <person name="Kim S.K."/>
        </authorList>
    </citation>
    <scope>NUCLEOTIDE SEQUENCE</scope>
    <source>
        <strain evidence="7">SK3146</strain>
    </source>
</reference>
<gene>
    <name evidence="7" type="primary">emrK_1</name>
    <name evidence="7" type="ORF">SK3146_01870</name>
</gene>
<dbReference type="EMBL" id="CP027059">
    <property type="protein sequence ID" value="UQZ82711.1"/>
    <property type="molecule type" value="Genomic_DNA"/>
</dbReference>
<sequence>MRRNHEEEASFVYYPSGCGDCCCRGLDQAALRSPIDGTVIKTMAKTGEVVSPGTTVAMIVDKTKLYVSANIEEGDLNRLKLGQTVDFTVDTFPGNTLHGKLMEIGEATASAVSLAPASGSSGNFTKVTQRIPIKISIDDQAGLAIIPGMNTTIKIRLKG</sequence>
<dbReference type="Gene3D" id="2.40.30.170">
    <property type="match status" value="1"/>
</dbReference>
<protein>
    <submittedName>
        <fullName evidence="7">Multidrug resistance protein EmrK</fullName>
    </submittedName>
</protein>
<evidence type="ECO:0000313" key="7">
    <source>
        <dbReference type="EMBL" id="UQZ82711.1"/>
    </source>
</evidence>
<evidence type="ECO:0000256" key="5">
    <source>
        <dbReference type="ARBA" id="ARBA00023136"/>
    </source>
</evidence>
<keyword evidence="4" id="KW-1133">Transmembrane helix</keyword>
<evidence type="ECO:0000256" key="2">
    <source>
        <dbReference type="ARBA" id="ARBA00009477"/>
    </source>
</evidence>
<proteinExistence type="inferred from homology"/>
<evidence type="ECO:0000256" key="1">
    <source>
        <dbReference type="ARBA" id="ARBA00004167"/>
    </source>
</evidence>
<keyword evidence="8" id="KW-1185">Reference proteome</keyword>
<evidence type="ECO:0000313" key="8">
    <source>
        <dbReference type="Proteomes" id="UP001057134"/>
    </source>
</evidence>
<comment type="similarity">
    <text evidence="2">Belongs to the membrane fusion protein (MFP) (TC 8.A.1) family.</text>
</comment>
<dbReference type="Pfam" id="PF25963">
    <property type="entry name" value="Beta-barrel_AAEA"/>
    <property type="match status" value="1"/>
</dbReference>
<dbReference type="SUPFAM" id="SSF111369">
    <property type="entry name" value="HlyD-like secretion proteins"/>
    <property type="match status" value="1"/>
</dbReference>
<organism evidence="7 8">
    <name type="scientific">Paenibacillus konkukensis</name>
    <dbReference type="NCBI Taxonomy" id="2020716"/>
    <lineage>
        <taxon>Bacteria</taxon>
        <taxon>Bacillati</taxon>
        <taxon>Bacillota</taxon>
        <taxon>Bacilli</taxon>
        <taxon>Bacillales</taxon>
        <taxon>Paenibacillaceae</taxon>
        <taxon>Paenibacillus</taxon>
    </lineage>
</organism>
<evidence type="ECO:0000259" key="6">
    <source>
        <dbReference type="Pfam" id="PF25963"/>
    </source>
</evidence>
<accession>A0ABY4RJS6</accession>
<feature type="domain" description="p-hydroxybenzoic acid efflux pump subunit AaeA-like beta-barrel" evidence="6">
    <location>
        <begin position="65"/>
        <end position="155"/>
    </location>
</feature>
<comment type="subcellular location">
    <subcellularLocation>
        <location evidence="1">Membrane</location>
        <topology evidence="1">Single-pass membrane protein</topology>
    </subcellularLocation>
</comment>
<dbReference type="PANTHER" id="PTHR30386:SF26">
    <property type="entry name" value="TRANSPORT PROTEIN COMB"/>
    <property type="match status" value="1"/>
</dbReference>
<keyword evidence="3" id="KW-0812">Transmembrane</keyword>
<name>A0ABY4RJS6_9BACL</name>
<reference evidence="7" key="1">
    <citation type="submission" date="2018-02" db="EMBL/GenBank/DDBJ databases">
        <authorList>
            <person name="Kim S.-K."/>
            <person name="Jung H.-I."/>
            <person name="Lee S.-W."/>
        </authorList>
    </citation>
    <scope>NUCLEOTIDE SEQUENCE</scope>
    <source>
        <strain evidence="7">SK3146</strain>
    </source>
</reference>
<dbReference type="Proteomes" id="UP001057134">
    <property type="component" value="Chromosome"/>
</dbReference>
<keyword evidence="5" id="KW-0472">Membrane</keyword>
<dbReference type="InterPro" id="IPR050739">
    <property type="entry name" value="MFP"/>
</dbReference>
<dbReference type="InterPro" id="IPR058634">
    <property type="entry name" value="AaeA-lik-b-barrel"/>
</dbReference>
<evidence type="ECO:0000256" key="3">
    <source>
        <dbReference type="ARBA" id="ARBA00022692"/>
    </source>
</evidence>
<evidence type="ECO:0000256" key="4">
    <source>
        <dbReference type="ARBA" id="ARBA00022989"/>
    </source>
</evidence>